<feature type="transmembrane region" description="Helical" evidence="1">
    <location>
        <begin position="83"/>
        <end position="105"/>
    </location>
</feature>
<dbReference type="KEGG" id="glz:GLAREA_05017"/>
<gene>
    <name evidence="2" type="ORF">GLAREA_05017</name>
</gene>
<proteinExistence type="predicted"/>
<dbReference type="STRING" id="1116229.S3DD76"/>
<keyword evidence="1" id="KW-0472">Membrane</keyword>
<dbReference type="eggNOG" id="ENOG502S71G">
    <property type="taxonomic scope" value="Eukaryota"/>
</dbReference>
<evidence type="ECO:0000313" key="2">
    <source>
        <dbReference type="EMBL" id="EPE35680.1"/>
    </source>
</evidence>
<organism evidence="2 3">
    <name type="scientific">Glarea lozoyensis (strain ATCC 20868 / MF5171)</name>
    <dbReference type="NCBI Taxonomy" id="1116229"/>
    <lineage>
        <taxon>Eukaryota</taxon>
        <taxon>Fungi</taxon>
        <taxon>Dikarya</taxon>
        <taxon>Ascomycota</taxon>
        <taxon>Pezizomycotina</taxon>
        <taxon>Leotiomycetes</taxon>
        <taxon>Helotiales</taxon>
        <taxon>Helotiaceae</taxon>
        <taxon>Glarea</taxon>
    </lineage>
</organism>
<feature type="transmembrane region" description="Helical" evidence="1">
    <location>
        <begin position="56"/>
        <end position="77"/>
    </location>
</feature>
<evidence type="ECO:0000256" key="1">
    <source>
        <dbReference type="SAM" id="Phobius"/>
    </source>
</evidence>
<reference evidence="2 3" key="1">
    <citation type="journal article" date="2013" name="BMC Genomics">
        <title>Genomics-driven discovery of the pneumocandin biosynthetic gene cluster in the fungus Glarea lozoyensis.</title>
        <authorList>
            <person name="Chen L."/>
            <person name="Yue Q."/>
            <person name="Zhang X."/>
            <person name="Xiang M."/>
            <person name="Wang C."/>
            <person name="Li S."/>
            <person name="Che Y."/>
            <person name="Ortiz-Lopez F.J."/>
            <person name="Bills G.F."/>
            <person name="Liu X."/>
            <person name="An Z."/>
        </authorList>
    </citation>
    <scope>NUCLEOTIDE SEQUENCE [LARGE SCALE GENOMIC DNA]</scope>
    <source>
        <strain evidence="3">ATCC 20868 / MF5171</strain>
    </source>
</reference>
<name>S3DD76_GLAL2</name>
<protein>
    <recommendedName>
        <fullName evidence="4">MARVEL domain-containing protein</fullName>
    </recommendedName>
</protein>
<sequence>MTEVVVQRVKTKYHWPPVQLNFWILIMLVGASTILGVFSSFITVQQQLMVGIPWYFAYEITVSALAVFFIIVMLWLISQRQLLPGIVIIGSFILFVLWLVGLIVISIQLWGPSGSVNSNCQMYVSGQGVRGANTATLAWLEQNSICQSWTAAWAFNLVGVVFLLWMIIMAYQVYRDDM</sequence>
<dbReference type="HOGENOM" id="CLU_108574_0_0_1"/>
<accession>S3DD76</accession>
<dbReference type="AlphaFoldDB" id="S3DD76"/>
<evidence type="ECO:0008006" key="4">
    <source>
        <dbReference type="Google" id="ProtNLM"/>
    </source>
</evidence>
<keyword evidence="3" id="KW-1185">Reference proteome</keyword>
<feature type="transmembrane region" description="Helical" evidence="1">
    <location>
        <begin position="153"/>
        <end position="174"/>
    </location>
</feature>
<keyword evidence="1" id="KW-1133">Transmembrane helix</keyword>
<feature type="transmembrane region" description="Helical" evidence="1">
    <location>
        <begin position="20"/>
        <end position="44"/>
    </location>
</feature>
<keyword evidence="1" id="KW-0812">Transmembrane</keyword>
<dbReference type="OrthoDB" id="3930290at2759"/>
<dbReference type="Proteomes" id="UP000016922">
    <property type="component" value="Unassembled WGS sequence"/>
</dbReference>
<dbReference type="RefSeq" id="XP_008076498.1">
    <property type="nucleotide sequence ID" value="XM_008078307.1"/>
</dbReference>
<evidence type="ECO:0000313" key="3">
    <source>
        <dbReference type="Proteomes" id="UP000016922"/>
    </source>
</evidence>
<dbReference type="OMA" id="WMMVMAS"/>
<dbReference type="GeneID" id="19464072"/>
<dbReference type="EMBL" id="KE145353">
    <property type="protein sequence ID" value="EPE35680.1"/>
    <property type="molecule type" value="Genomic_DNA"/>
</dbReference>